<protein>
    <recommendedName>
        <fullName evidence="10">Probable GTP-binding protein EngB</fullName>
    </recommendedName>
</protein>
<comment type="function">
    <text evidence="10">Necessary for normal cell division and for the maintenance of normal septation.</text>
</comment>
<keyword evidence="6" id="KW-0460">Magnesium</keyword>
<evidence type="ECO:0000256" key="8">
    <source>
        <dbReference type="ARBA" id="ARBA00023210"/>
    </source>
</evidence>
<dbReference type="PANTHER" id="PTHR11649:SF13">
    <property type="entry name" value="ENGB-TYPE G DOMAIN-CONTAINING PROTEIN"/>
    <property type="match status" value="1"/>
</dbReference>
<evidence type="ECO:0000313" key="12">
    <source>
        <dbReference type="EMBL" id="QOL20238.1"/>
    </source>
</evidence>
<evidence type="ECO:0000256" key="7">
    <source>
        <dbReference type="ARBA" id="ARBA00023134"/>
    </source>
</evidence>
<comment type="similarity">
    <text evidence="2 10">Belongs to the TRAFAC class TrmE-Era-EngA-EngB-Septin-like GTPase superfamily. EngB GTPase family.</text>
</comment>
<evidence type="ECO:0000256" key="2">
    <source>
        <dbReference type="ARBA" id="ARBA00009638"/>
    </source>
</evidence>
<gene>
    <name evidence="10 12" type="primary">engB</name>
    <name evidence="12" type="ORF">CPBP_01021</name>
</gene>
<dbReference type="InterPro" id="IPR006073">
    <property type="entry name" value="GTP-bd"/>
</dbReference>
<dbReference type="GO" id="GO:0000917">
    <property type="term" value="P:division septum assembly"/>
    <property type="evidence" value="ECO:0007669"/>
    <property type="project" value="UniProtKB-KW"/>
</dbReference>
<reference evidence="12 13" key="1">
    <citation type="submission" date="2020-06" db="EMBL/GenBank/DDBJ databases">
        <title>The endosymbiont of the kinetoplastid Bodo saltans is a Paracaedibacter-like alpha-proteobacterium possessing a putative toxin-antitoxin system.</title>
        <authorList>
            <person name="Midha S."/>
            <person name="Rigden D.J."/>
            <person name="Siozios S."/>
            <person name="Hurst G.D.D."/>
            <person name="Jackson A.P."/>
        </authorList>
    </citation>
    <scope>NUCLEOTIDE SEQUENCE [LARGE SCALE GENOMIC DNA]</scope>
    <source>
        <strain evidence="12">Lake Konstanz</strain>
    </source>
</reference>
<dbReference type="SUPFAM" id="SSF52540">
    <property type="entry name" value="P-loop containing nucleoside triphosphate hydrolases"/>
    <property type="match status" value="1"/>
</dbReference>
<evidence type="ECO:0000256" key="6">
    <source>
        <dbReference type="ARBA" id="ARBA00022842"/>
    </source>
</evidence>
<keyword evidence="5 10" id="KW-0547">Nucleotide-binding</keyword>
<keyword evidence="13" id="KW-1185">Reference proteome</keyword>
<organism evidence="12 13">
    <name type="scientific">Candidatus Bodocaedibacter vickermanii</name>
    <dbReference type="NCBI Taxonomy" id="2741701"/>
    <lineage>
        <taxon>Bacteria</taxon>
        <taxon>Pseudomonadati</taxon>
        <taxon>Pseudomonadota</taxon>
        <taxon>Alphaproteobacteria</taxon>
        <taxon>Holosporales</taxon>
        <taxon>Candidatus Paracaedibacteraceae</taxon>
        <taxon>Candidatus Bodocaedibacter</taxon>
    </lineage>
</organism>
<keyword evidence="3 10" id="KW-0132">Cell division</keyword>
<dbReference type="InterPro" id="IPR027417">
    <property type="entry name" value="P-loop_NTPase"/>
</dbReference>
<dbReference type="PANTHER" id="PTHR11649">
    <property type="entry name" value="MSS1/TRME-RELATED GTP-BINDING PROTEIN"/>
    <property type="match status" value="1"/>
</dbReference>
<sequence length="213" mass="24064">MTPSFSSIKSADILFRQECEFRFGVDTLDRLPPMTVPEFGFIGRSNVGKSSLINALVNRTIARTSNTPGRTQQLNFFSLAEACYIVDMPGYGYAKVSKTKIAAWNGLMKDYLVGRSVLQHVFLLLDSRHEIKPADDEMMTMLDESAVPYQLVLTKVDKLKPNELTRAVESMKAVIQRHVAAHPELIVTSAVDKEGIIELRRRVYKLLLESRDR</sequence>
<dbReference type="CDD" id="cd01876">
    <property type="entry name" value="YihA_EngB"/>
    <property type="match status" value="1"/>
</dbReference>
<evidence type="ECO:0000313" key="13">
    <source>
        <dbReference type="Proteomes" id="UP000594001"/>
    </source>
</evidence>
<evidence type="ECO:0000256" key="9">
    <source>
        <dbReference type="ARBA" id="ARBA00023306"/>
    </source>
</evidence>
<dbReference type="Proteomes" id="UP000594001">
    <property type="component" value="Chromosome"/>
</dbReference>
<keyword evidence="9 10" id="KW-0131">Cell cycle</keyword>
<dbReference type="Pfam" id="PF01926">
    <property type="entry name" value="MMR_HSR1"/>
    <property type="match status" value="1"/>
</dbReference>
<evidence type="ECO:0000256" key="4">
    <source>
        <dbReference type="ARBA" id="ARBA00022723"/>
    </source>
</evidence>
<dbReference type="InterPro" id="IPR030393">
    <property type="entry name" value="G_ENGB_dom"/>
</dbReference>
<keyword evidence="4" id="KW-0479">Metal-binding</keyword>
<dbReference type="GO" id="GO:0005525">
    <property type="term" value="F:GTP binding"/>
    <property type="evidence" value="ECO:0007669"/>
    <property type="project" value="UniProtKB-UniRule"/>
</dbReference>
<evidence type="ECO:0000259" key="11">
    <source>
        <dbReference type="PROSITE" id="PS51706"/>
    </source>
</evidence>
<feature type="domain" description="EngB-type G" evidence="11">
    <location>
        <begin position="35"/>
        <end position="209"/>
    </location>
</feature>
<evidence type="ECO:0000256" key="5">
    <source>
        <dbReference type="ARBA" id="ARBA00022741"/>
    </source>
</evidence>
<dbReference type="KEGG" id="pbal:CPBP_01021"/>
<accession>A0A7L9RV51</accession>
<keyword evidence="8 10" id="KW-0717">Septation</keyword>
<dbReference type="EMBL" id="CP054719">
    <property type="protein sequence ID" value="QOL20238.1"/>
    <property type="molecule type" value="Genomic_DNA"/>
</dbReference>
<dbReference type="HAMAP" id="MF_00321">
    <property type="entry name" value="GTPase_EngB"/>
    <property type="match status" value="1"/>
</dbReference>
<evidence type="ECO:0000256" key="3">
    <source>
        <dbReference type="ARBA" id="ARBA00022618"/>
    </source>
</evidence>
<evidence type="ECO:0000256" key="1">
    <source>
        <dbReference type="ARBA" id="ARBA00001946"/>
    </source>
</evidence>
<proteinExistence type="inferred from homology"/>
<evidence type="ECO:0000256" key="10">
    <source>
        <dbReference type="HAMAP-Rule" id="MF_00321"/>
    </source>
</evidence>
<dbReference type="GO" id="GO:0046872">
    <property type="term" value="F:metal ion binding"/>
    <property type="evidence" value="ECO:0007669"/>
    <property type="project" value="UniProtKB-KW"/>
</dbReference>
<dbReference type="AlphaFoldDB" id="A0A7L9RV51"/>
<name>A0A7L9RV51_9PROT</name>
<dbReference type="InterPro" id="IPR019987">
    <property type="entry name" value="GTP-bd_ribosome_bio_YsxC"/>
</dbReference>
<comment type="cofactor">
    <cofactor evidence="1">
        <name>Mg(2+)</name>
        <dbReference type="ChEBI" id="CHEBI:18420"/>
    </cofactor>
</comment>
<dbReference type="PROSITE" id="PS51706">
    <property type="entry name" value="G_ENGB"/>
    <property type="match status" value="1"/>
</dbReference>
<dbReference type="Gene3D" id="3.40.50.300">
    <property type="entry name" value="P-loop containing nucleotide triphosphate hydrolases"/>
    <property type="match status" value="1"/>
</dbReference>
<dbReference type="RefSeq" id="WP_350331791.1">
    <property type="nucleotide sequence ID" value="NZ_CP054719.1"/>
</dbReference>
<keyword evidence="7 10" id="KW-0342">GTP-binding</keyword>
<dbReference type="NCBIfam" id="TIGR03598">
    <property type="entry name" value="GTPase_YsxC"/>
    <property type="match status" value="1"/>
</dbReference>